<accession>E4Y0F4</accession>
<protein>
    <submittedName>
        <fullName evidence="1">Uncharacterized protein</fullName>
    </submittedName>
</protein>
<gene>
    <name evidence="1" type="ORF">GSOID_T00012271001</name>
</gene>
<evidence type="ECO:0000313" key="2">
    <source>
        <dbReference type="Proteomes" id="UP000001307"/>
    </source>
</evidence>
<reference evidence="1" key="1">
    <citation type="journal article" date="2010" name="Science">
        <title>Plasticity of animal genome architecture unmasked by rapid evolution of a pelagic tunicate.</title>
        <authorList>
            <person name="Denoeud F."/>
            <person name="Henriet S."/>
            <person name="Mungpakdee S."/>
            <person name="Aury J.M."/>
            <person name="Da Silva C."/>
            <person name="Brinkmann H."/>
            <person name="Mikhaleva J."/>
            <person name="Olsen L.C."/>
            <person name="Jubin C."/>
            <person name="Canestro C."/>
            <person name="Bouquet J.M."/>
            <person name="Danks G."/>
            <person name="Poulain J."/>
            <person name="Campsteijn C."/>
            <person name="Adamski M."/>
            <person name="Cross I."/>
            <person name="Yadetie F."/>
            <person name="Muffato M."/>
            <person name="Louis A."/>
            <person name="Butcher S."/>
            <person name="Tsagkogeorga G."/>
            <person name="Konrad A."/>
            <person name="Singh S."/>
            <person name="Jensen M.F."/>
            <person name="Cong E.H."/>
            <person name="Eikeseth-Otteraa H."/>
            <person name="Noel B."/>
            <person name="Anthouard V."/>
            <person name="Porcel B.M."/>
            <person name="Kachouri-Lafond R."/>
            <person name="Nishino A."/>
            <person name="Ugolini M."/>
            <person name="Chourrout P."/>
            <person name="Nishida H."/>
            <person name="Aasland R."/>
            <person name="Huzurbazar S."/>
            <person name="Westhof E."/>
            <person name="Delsuc F."/>
            <person name="Lehrach H."/>
            <person name="Reinhardt R."/>
            <person name="Weissenbach J."/>
            <person name="Roy S.W."/>
            <person name="Artiguenave F."/>
            <person name="Postlethwait J.H."/>
            <person name="Manak J.R."/>
            <person name="Thompson E.M."/>
            <person name="Jaillon O."/>
            <person name="Du Pasquier L."/>
            <person name="Boudinot P."/>
            <person name="Liberles D.A."/>
            <person name="Volff J.N."/>
            <person name="Philippe H."/>
            <person name="Lenhard B."/>
            <person name="Roest Crollius H."/>
            <person name="Wincker P."/>
            <person name="Chourrout D."/>
        </authorList>
    </citation>
    <scope>NUCLEOTIDE SEQUENCE [LARGE SCALE GENOMIC DNA]</scope>
</reference>
<name>E4Y0F4_OIKDI</name>
<dbReference type="AlphaFoldDB" id="E4Y0F4"/>
<dbReference type="InParanoid" id="E4Y0F4"/>
<proteinExistence type="predicted"/>
<dbReference type="Proteomes" id="UP000001307">
    <property type="component" value="Unassembled WGS sequence"/>
</dbReference>
<feature type="non-terminal residue" evidence="1">
    <location>
        <position position="1"/>
    </location>
</feature>
<sequence length="101" mass="12239">FWSVNHLGQLYEMEITQEKYLREKIRSIQSSNIRPDNFYPEAILKTAKNESHGEKIRFRSEAEIKEEKNSKIDQLRNHDLKKQKSNEKHKFVFYNRMPRGN</sequence>
<keyword evidence="2" id="KW-1185">Reference proteome</keyword>
<organism evidence="1">
    <name type="scientific">Oikopleura dioica</name>
    <name type="common">Tunicate</name>
    <dbReference type="NCBI Taxonomy" id="34765"/>
    <lineage>
        <taxon>Eukaryota</taxon>
        <taxon>Metazoa</taxon>
        <taxon>Chordata</taxon>
        <taxon>Tunicata</taxon>
        <taxon>Appendicularia</taxon>
        <taxon>Copelata</taxon>
        <taxon>Oikopleuridae</taxon>
        <taxon>Oikopleura</taxon>
    </lineage>
</organism>
<dbReference type="EMBL" id="FN653492">
    <property type="protein sequence ID" value="CBY15362.1"/>
    <property type="molecule type" value="Genomic_DNA"/>
</dbReference>
<evidence type="ECO:0000313" key="1">
    <source>
        <dbReference type="EMBL" id="CBY15362.1"/>
    </source>
</evidence>